<name>A0A8S0X0N1_9GAMM</name>
<keyword evidence="2" id="KW-1185">Reference proteome</keyword>
<accession>A0A8S0X0N1</accession>
<sequence length="25" mass="2947">MKALLLLAYIYYLYLKVVMELTLPA</sequence>
<comment type="caution">
    <text evidence="1">The sequence shown here is derived from an EMBL/GenBank/DDBJ whole genome shotgun (WGS) entry which is preliminary data.</text>
</comment>
<proteinExistence type="predicted"/>
<gene>
    <name evidence="1" type="ORF">METHB2_270038</name>
</gene>
<organism evidence="1 2">
    <name type="scientific">Candidatus Methylobacter favarea</name>
    <dbReference type="NCBI Taxonomy" id="2707345"/>
    <lineage>
        <taxon>Bacteria</taxon>
        <taxon>Pseudomonadati</taxon>
        <taxon>Pseudomonadota</taxon>
        <taxon>Gammaproteobacteria</taxon>
        <taxon>Methylococcales</taxon>
        <taxon>Methylococcaceae</taxon>
        <taxon>Methylobacter</taxon>
    </lineage>
</organism>
<protein>
    <submittedName>
        <fullName evidence="1">Uncharacterized protein</fullName>
    </submittedName>
</protein>
<dbReference type="AlphaFoldDB" id="A0A8S0X0N1"/>
<reference evidence="1 2" key="1">
    <citation type="submission" date="2020-02" db="EMBL/GenBank/DDBJ databases">
        <authorList>
            <person name="Hogendoorn C."/>
        </authorList>
    </citation>
    <scope>NUCLEOTIDE SEQUENCE [LARGE SCALE GENOMIC DNA]</scope>
    <source>
        <strain evidence="1">METHB21</strain>
    </source>
</reference>
<dbReference type="EMBL" id="CADCXN010000055">
    <property type="protein sequence ID" value="CAA9890708.1"/>
    <property type="molecule type" value="Genomic_DNA"/>
</dbReference>
<evidence type="ECO:0000313" key="2">
    <source>
        <dbReference type="Proteomes" id="UP000494216"/>
    </source>
</evidence>
<dbReference type="Proteomes" id="UP000494216">
    <property type="component" value="Unassembled WGS sequence"/>
</dbReference>
<evidence type="ECO:0000313" key="1">
    <source>
        <dbReference type="EMBL" id="CAA9890708.1"/>
    </source>
</evidence>